<dbReference type="Proteomes" id="UP000219338">
    <property type="component" value="Unassembled WGS sequence"/>
</dbReference>
<accession>A0A284RCV8</accession>
<proteinExistence type="predicted"/>
<organism evidence="1 2">
    <name type="scientific">Armillaria ostoyae</name>
    <name type="common">Armillaria root rot fungus</name>
    <dbReference type="NCBI Taxonomy" id="47428"/>
    <lineage>
        <taxon>Eukaryota</taxon>
        <taxon>Fungi</taxon>
        <taxon>Dikarya</taxon>
        <taxon>Basidiomycota</taxon>
        <taxon>Agaricomycotina</taxon>
        <taxon>Agaricomycetes</taxon>
        <taxon>Agaricomycetidae</taxon>
        <taxon>Agaricales</taxon>
        <taxon>Marasmiineae</taxon>
        <taxon>Physalacriaceae</taxon>
        <taxon>Armillaria</taxon>
    </lineage>
</organism>
<name>A0A284RCV8_ARMOS</name>
<evidence type="ECO:0000313" key="1">
    <source>
        <dbReference type="EMBL" id="SJL06583.1"/>
    </source>
</evidence>
<reference evidence="2" key="1">
    <citation type="journal article" date="2017" name="Nat. Ecol. Evol.">
        <title>Genome expansion and lineage-specific genetic innovations in the forest pathogenic fungi Armillaria.</title>
        <authorList>
            <person name="Sipos G."/>
            <person name="Prasanna A.N."/>
            <person name="Walter M.C."/>
            <person name="O'Connor E."/>
            <person name="Balint B."/>
            <person name="Krizsan K."/>
            <person name="Kiss B."/>
            <person name="Hess J."/>
            <person name="Varga T."/>
            <person name="Slot J."/>
            <person name="Riley R."/>
            <person name="Boka B."/>
            <person name="Rigling D."/>
            <person name="Barry K."/>
            <person name="Lee J."/>
            <person name="Mihaltcheva S."/>
            <person name="LaButti K."/>
            <person name="Lipzen A."/>
            <person name="Waldron R."/>
            <person name="Moloney N.M."/>
            <person name="Sperisen C."/>
            <person name="Kredics L."/>
            <person name="Vagvoelgyi C."/>
            <person name="Patrignani A."/>
            <person name="Fitzpatrick D."/>
            <person name="Nagy I."/>
            <person name="Doyle S."/>
            <person name="Anderson J.B."/>
            <person name="Grigoriev I.V."/>
            <person name="Gueldener U."/>
            <person name="Muensterkoetter M."/>
            <person name="Nagy L.G."/>
        </authorList>
    </citation>
    <scope>NUCLEOTIDE SEQUENCE [LARGE SCALE GENOMIC DNA]</scope>
    <source>
        <strain evidence="2">C18/9</strain>
    </source>
</reference>
<dbReference type="AlphaFoldDB" id="A0A284RCV8"/>
<sequence>MRLVELREERHACLIDFQRLKRFKSDDFRAGVGFDYVGNVVSALLKDIDGQSQELKDASERMVVIISATTSKP</sequence>
<gene>
    <name evidence="1" type="ORF">ARMOST_09925</name>
</gene>
<protein>
    <submittedName>
        <fullName evidence="1">Uncharacterized protein</fullName>
    </submittedName>
</protein>
<keyword evidence="2" id="KW-1185">Reference proteome</keyword>
<dbReference type="EMBL" id="FUEG01000007">
    <property type="protein sequence ID" value="SJL06583.1"/>
    <property type="molecule type" value="Genomic_DNA"/>
</dbReference>
<evidence type="ECO:0000313" key="2">
    <source>
        <dbReference type="Proteomes" id="UP000219338"/>
    </source>
</evidence>